<accession>A0AAN6RDY3</accession>
<keyword evidence="1" id="KW-0472">Membrane</keyword>
<organism evidence="2 3">
    <name type="scientific">Pseudopithomyces chartarum</name>
    <dbReference type="NCBI Taxonomy" id="1892770"/>
    <lineage>
        <taxon>Eukaryota</taxon>
        <taxon>Fungi</taxon>
        <taxon>Dikarya</taxon>
        <taxon>Ascomycota</taxon>
        <taxon>Pezizomycotina</taxon>
        <taxon>Dothideomycetes</taxon>
        <taxon>Pleosporomycetidae</taxon>
        <taxon>Pleosporales</taxon>
        <taxon>Massarineae</taxon>
        <taxon>Didymosphaeriaceae</taxon>
        <taxon>Pseudopithomyces</taxon>
    </lineage>
</organism>
<sequence length="355" mass="40254">MLQSLGTDHYLVNAIVTSMLTTSENITENPAICPSGKCNFPPYTSLALCHSTEDITSQLINQTFNWTIPQFRNWFTLPGITVPTKETYLSFWTSTVWSYEDFLRTAGLPADKSALSLAFEGSPMDDVAHIYLAYNDPCLTRDREMAYYPEAWRAYKAKIRICLQTRSTTFNLSTSTSINRTLLDAPWERIVEDKKIETGTQTIEFWSAHMDGFTDNYTIGVSFLSWIGDQISRSFEVSSSFLHVTNGVTNAFLNANSSKILAGTSLRTTQYYNVEFWLLAFPVALFALVTIFFFITVLQTTRVPLWKSSQLAVLYTMSRPDELATKRSMENRAAKTRSEFAGDSWCLKESQAHVE</sequence>
<proteinExistence type="predicted"/>
<dbReference type="EMBL" id="WVTA01000018">
    <property type="protein sequence ID" value="KAK3197400.1"/>
    <property type="molecule type" value="Genomic_DNA"/>
</dbReference>
<evidence type="ECO:0000256" key="1">
    <source>
        <dbReference type="SAM" id="Phobius"/>
    </source>
</evidence>
<feature type="transmembrane region" description="Helical" evidence="1">
    <location>
        <begin position="276"/>
        <end position="298"/>
    </location>
</feature>
<keyword evidence="3" id="KW-1185">Reference proteome</keyword>
<gene>
    <name evidence="2" type="ORF">GRF29_216g30788</name>
</gene>
<comment type="caution">
    <text evidence="2">The sequence shown here is derived from an EMBL/GenBank/DDBJ whole genome shotgun (WGS) entry which is preliminary data.</text>
</comment>
<dbReference type="PANTHER" id="PTHR35394:SF5">
    <property type="entry name" value="DUF3176 DOMAIN-CONTAINING PROTEIN"/>
    <property type="match status" value="1"/>
</dbReference>
<keyword evidence="1" id="KW-1133">Transmembrane helix</keyword>
<name>A0AAN6RDY3_9PLEO</name>
<reference evidence="2 3" key="1">
    <citation type="submission" date="2021-02" db="EMBL/GenBank/DDBJ databases">
        <title>Genome assembly of Pseudopithomyces chartarum.</title>
        <authorList>
            <person name="Jauregui R."/>
            <person name="Singh J."/>
            <person name="Voisey C."/>
        </authorList>
    </citation>
    <scope>NUCLEOTIDE SEQUENCE [LARGE SCALE GENOMIC DNA]</scope>
    <source>
        <strain evidence="2 3">AGR01</strain>
    </source>
</reference>
<dbReference type="Proteomes" id="UP001280581">
    <property type="component" value="Unassembled WGS sequence"/>
</dbReference>
<keyword evidence="1" id="KW-0812">Transmembrane</keyword>
<evidence type="ECO:0000313" key="2">
    <source>
        <dbReference type="EMBL" id="KAK3197400.1"/>
    </source>
</evidence>
<dbReference type="AlphaFoldDB" id="A0AAN6RDY3"/>
<evidence type="ECO:0000313" key="3">
    <source>
        <dbReference type="Proteomes" id="UP001280581"/>
    </source>
</evidence>
<protein>
    <submittedName>
        <fullName evidence="2">Uncharacterized protein</fullName>
    </submittedName>
</protein>
<dbReference type="PANTHER" id="PTHR35394">
    <property type="entry name" value="DUF3176 DOMAIN-CONTAINING PROTEIN"/>
    <property type="match status" value="1"/>
</dbReference>